<dbReference type="PROSITE" id="PS52002">
    <property type="entry name" value="SM"/>
    <property type="match status" value="1"/>
</dbReference>
<dbReference type="Proteomes" id="UP000295135">
    <property type="component" value="Unassembled WGS sequence"/>
</dbReference>
<dbReference type="GO" id="GO:0005829">
    <property type="term" value="C:cytosol"/>
    <property type="evidence" value="ECO:0007669"/>
    <property type="project" value="TreeGrafter"/>
</dbReference>
<keyword evidence="1 3" id="KW-0694">RNA-binding</keyword>
<gene>
    <name evidence="3" type="primary">hfq</name>
    <name evidence="5" type="ORF">EDC61_109123</name>
</gene>
<proteinExistence type="inferred from homology"/>
<keyword evidence="6" id="KW-1185">Reference proteome</keyword>
<evidence type="ECO:0000259" key="4">
    <source>
        <dbReference type="PROSITE" id="PS52002"/>
    </source>
</evidence>
<dbReference type="InterPro" id="IPR005001">
    <property type="entry name" value="Hfq"/>
</dbReference>
<dbReference type="Pfam" id="PF17209">
    <property type="entry name" value="Hfq"/>
    <property type="match status" value="1"/>
</dbReference>
<reference evidence="5 6" key="1">
    <citation type="submission" date="2019-03" db="EMBL/GenBank/DDBJ databases">
        <title>Genomic Encyclopedia of Type Strains, Phase IV (KMG-IV): sequencing the most valuable type-strain genomes for metagenomic binning, comparative biology and taxonomic classification.</title>
        <authorList>
            <person name="Goeker M."/>
        </authorList>
    </citation>
    <scope>NUCLEOTIDE SEQUENCE [LARGE SCALE GENOMIC DNA]</scope>
    <source>
        <strain evidence="5 6">DSM 103923</strain>
    </source>
</reference>
<dbReference type="NCBIfam" id="NF001602">
    <property type="entry name" value="PRK00395.1"/>
    <property type="match status" value="1"/>
</dbReference>
<dbReference type="GO" id="GO:0045974">
    <property type="term" value="P:regulation of translation, ncRNA-mediated"/>
    <property type="evidence" value="ECO:0007669"/>
    <property type="project" value="TreeGrafter"/>
</dbReference>
<comment type="similarity">
    <text evidence="3">Belongs to the Hfq family.</text>
</comment>
<protein>
    <recommendedName>
        <fullName evidence="3">RNA-binding protein Hfq</fullName>
    </recommendedName>
</protein>
<comment type="subunit">
    <text evidence="3">Homohexamer.</text>
</comment>
<evidence type="ECO:0000256" key="3">
    <source>
        <dbReference type="HAMAP-Rule" id="MF_00436"/>
    </source>
</evidence>
<dbReference type="CDD" id="cd01716">
    <property type="entry name" value="Hfq"/>
    <property type="match status" value="1"/>
</dbReference>
<evidence type="ECO:0000313" key="5">
    <source>
        <dbReference type="EMBL" id="TCS71577.1"/>
    </source>
</evidence>
<dbReference type="OrthoDB" id="9799751at2"/>
<comment type="caution">
    <text evidence="5">The sequence shown here is derived from an EMBL/GenBank/DDBJ whole genome shotgun (WGS) entry which is preliminary data.</text>
</comment>
<dbReference type="Gene3D" id="2.30.30.100">
    <property type="match status" value="1"/>
</dbReference>
<organism evidence="5 6">
    <name type="scientific">Sulfuritortus calidifontis</name>
    <dbReference type="NCBI Taxonomy" id="1914471"/>
    <lineage>
        <taxon>Bacteria</taxon>
        <taxon>Pseudomonadati</taxon>
        <taxon>Pseudomonadota</taxon>
        <taxon>Betaproteobacteria</taxon>
        <taxon>Nitrosomonadales</taxon>
        <taxon>Thiobacillaceae</taxon>
        <taxon>Sulfuritortus</taxon>
    </lineage>
</organism>
<dbReference type="PANTHER" id="PTHR34772">
    <property type="entry name" value="RNA-BINDING PROTEIN HFQ"/>
    <property type="match status" value="1"/>
</dbReference>
<keyword evidence="2 3" id="KW-0346">Stress response</keyword>
<dbReference type="PANTHER" id="PTHR34772:SF1">
    <property type="entry name" value="RNA-BINDING PROTEIN HFQ"/>
    <property type="match status" value="1"/>
</dbReference>
<evidence type="ECO:0000256" key="2">
    <source>
        <dbReference type="ARBA" id="ARBA00023016"/>
    </source>
</evidence>
<dbReference type="NCBIfam" id="TIGR02383">
    <property type="entry name" value="Hfq"/>
    <property type="match status" value="1"/>
</dbReference>
<dbReference type="GO" id="GO:0003723">
    <property type="term" value="F:RNA binding"/>
    <property type="evidence" value="ECO:0007669"/>
    <property type="project" value="UniProtKB-UniRule"/>
</dbReference>
<dbReference type="HAMAP" id="MF_00436">
    <property type="entry name" value="Hfq"/>
    <property type="match status" value="1"/>
</dbReference>
<dbReference type="EMBL" id="SLZY01000009">
    <property type="protein sequence ID" value="TCS71577.1"/>
    <property type="molecule type" value="Genomic_DNA"/>
</dbReference>
<dbReference type="InterPro" id="IPR010920">
    <property type="entry name" value="LSM_dom_sf"/>
</dbReference>
<sequence length="87" mass="9721">MSDKERHNLQDLFLNTLRKEHVTVSVFLVNGIKLVGRIESFDQYMVLLRGHDQAVQAIFKHAISTVSPSKQINLNLPGQAPKAPAAE</sequence>
<dbReference type="RefSeq" id="WP_126461066.1">
    <property type="nucleotide sequence ID" value="NZ_AP018721.1"/>
</dbReference>
<comment type="function">
    <text evidence="3">RNA chaperone that binds small regulatory RNA (sRNAs) and mRNAs to facilitate mRNA translational regulation in response to envelope stress, environmental stress and changes in metabolite concentrations. Also binds with high specificity to tRNAs.</text>
</comment>
<feature type="domain" description="Sm" evidence="4">
    <location>
        <begin position="11"/>
        <end position="72"/>
    </location>
</feature>
<dbReference type="InterPro" id="IPR047575">
    <property type="entry name" value="Sm"/>
</dbReference>
<dbReference type="GO" id="GO:0043487">
    <property type="term" value="P:regulation of RNA stability"/>
    <property type="evidence" value="ECO:0007669"/>
    <property type="project" value="TreeGrafter"/>
</dbReference>
<dbReference type="SUPFAM" id="SSF50182">
    <property type="entry name" value="Sm-like ribonucleoproteins"/>
    <property type="match status" value="1"/>
</dbReference>
<dbReference type="AlphaFoldDB" id="A0A4R3JUR0"/>
<accession>A0A4R3JUR0</accession>
<name>A0A4R3JUR0_9PROT</name>
<evidence type="ECO:0000313" key="6">
    <source>
        <dbReference type="Proteomes" id="UP000295135"/>
    </source>
</evidence>
<evidence type="ECO:0000256" key="1">
    <source>
        <dbReference type="ARBA" id="ARBA00022884"/>
    </source>
</evidence>
<dbReference type="GO" id="GO:0006355">
    <property type="term" value="P:regulation of DNA-templated transcription"/>
    <property type="evidence" value="ECO:0007669"/>
    <property type="project" value="InterPro"/>
</dbReference>